<evidence type="ECO:0000256" key="3">
    <source>
        <dbReference type="ARBA" id="ARBA00023027"/>
    </source>
</evidence>
<evidence type="ECO:0000256" key="2">
    <source>
        <dbReference type="ARBA" id="ARBA00023002"/>
    </source>
</evidence>
<dbReference type="Gene3D" id="3.40.605.10">
    <property type="entry name" value="Aldehyde Dehydrogenase, Chain A, domain 1"/>
    <property type="match status" value="1"/>
</dbReference>
<evidence type="ECO:0000256" key="4">
    <source>
        <dbReference type="PIRNR" id="PIRNR036492"/>
    </source>
</evidence>
<gene>
    <name evidence="9" type="ORF">FRY97_19345</name>
</gene>
<evidence type="ECO:0000313" key="10">
    <source>
        <dbReference type="Proteomes" id="UP000321580"/>
    </source>
</evidence>
<dbReference type="GO" id="GO:0005737">
    <property type="term" value="C:cytoplasm"/>
    <property type="evidence" value="ECO:0007669"/>
    <property type="project" value="TreeGrafter"/>
</dbReference>
<dbReference type="InterPro" id="IPR016160">
    <property type="entry name" value="Ald_DH_CS_CYS"/>
</dbReference>
<dbReference type="AlphaFoldDB" id="A0A5C6RG52"/>
<keyword evidence="2 4" id="KW-0560">Oxidoreductase</keyword>
<comment type="caution">
    <text evidence="9">The sequence shown here is derived from an EMBL/GenBank/DDBJ whole genome shotgun (WGS) entry which is preliminary data.</text>
</comment>
<organism evidence="9 10">
    <name type="scientific">Phaeodactylibacter luteus</name>
    <dbReference type="NCBI Taxonomy" id="1564516"/>
    <lineage>
        <taxon>Bacteria</taxon>
        <taxon>Pseudomonadati</taxon>
        <taxon>Bacteroidota</taxon>
        <taxon>Saprospiria</taxon>
        <taxon>Saprospirales</taxon>
        <taxon>Haliscomenobacteraceae</taxon>
        <taxon>Phaeodactylibacter</taxon>
    </lineage>
</organism>
<name>A0A5C6RG52_9BACT</name>
<feature type="active site" evidence="5">
    <location>
        <position position="255"/>
    </location>
</feature>
<keyword evidence="10" id="KW-1185">Reference proteome</keyword>
<evidence type="ECO:0000256" key="5">
    <source>
        <dbReference type="PIRSR" id="PIRSR036492-1"/>
    </source>
</evidence>
<dbReference type="OrthoDB" id="9762913at2"/>
<dbReference type="FunFam" id="3.40.605.10:FF:000004">
    <property type="entry name" value="Aldehyde dehydrogenase"/>
    <property type="match status" value="1"/>
</dbReference>
<dbReference type="FunFam" id="3.40.309.10:FF:000003">
    <property type="entry name" value="Aldehyde dehydrogenase"/>
    <property type="match status" value="1"/>
</dbReference>
<evidence type="ECO:0000256" key="7">
    <source>
        <dbReference type="RuleBase" id="RU003345"/>
    </source>
</evidence>
<dbReference type="PANTHER" id="PTHR43570:SF20">
    <property type="entry name" value="ALDEHYDE DEHYDROGENASE ALDX-RELATED"/>
    <property type="match status" value="1"/>
</dbReference>
<dbReference type="SUPFAM" id="SSF53720">
    <property type="entry name" value="ALDH-like"/>
    <property type="match status" value="1"/>
</dbReference>
<dbReference type="InterPro" id="IPR012394">
    <property type="entry name" value="Aldehyde_DH_NAD(P)"/>
</dbReference>
<protein>
    <recommendedName>
        <fullName evidence="4">Aldehyde dehydrogenase</fullName>
    </recommendedName>
</protein>
<evidence type="ECO:0000259" key="8">
    <source>
        <dbReference type="Pfam" id="PF00171"/>
    </source>
</evidence>
<dbReference type="CDD" id="cd07134">
    <property type="entry name" value="ALDH_AlkH-like"/>
    <property type="match status" value="1"/>
</dbReference>
<dbReference type="Gene3D" id="3.40.309.10">
    <property type="entry name" value="Aldehyde Dehydrogenase, Chain A, domain 2"/>
    <property type="match status" value="1"/>
</dbReference>
<dbReference type="Proteomes" id="UP000321580">
    <property type="component" value="Unassembled WGS sequence"/>
</dbReference>
<feature type="active site" evidence="5 6">
    <location>
        <position position="221"/>
    </location>
</feature>
<dbReference type="InterPro" id="IPR016163">
    <property type="entry name" value="Ald_DH_C"/>
</dbReference>
<dbReference type="Pfam" id="PF00171">
    <property type="entry name" value="Aldedh"/>
    <property type="match status" value="1"/>
</dbReference>
<dbReference type="PROSITE" id="PS00687">
    <property type="entry name" value="ALDEHYDE_DEHYDR_GLU"/>
    <property type="match status" value="1"/>
</dbReference>
<dbReference type="PROSITE" id="PS00070">
    <property type="entry name" value="ALDEHYDE_DEHYDR_CYS"/>
    <property type="match status" value="1"/>
</dbReference>
<dbReference type="InterPro" id="IPR016162">
    <property type="entry name" value="Ald_DH_N"/>
</dbReference>
<evidence type="ECO:0000256" key="6">
    <source>
        <dbReference type="PROSITE-ProRule" id="PRU10007"/>
    </source>
</evidence>
<dbReference type="InterPro" id="IPR016161">
    <property type="entry name" value="Ald_DH/histidinol_DH"/>
</dbReference>
<feature type="domain" description="Aldehyde dehydrogenase" evidence="8">
    <location>
        <begin position="17"/>
        <end position="442"/>
    </location>
</feature>
<dbReference type="GO" id="GO:0004029">
    <property type="term" value="F:aldehyde dehydrogenase (NAD+) activity"/>
    <property type="evidence" value="ECO:0007669"/>
    <property type="project" value="TreeGrafter"/>
</dbReference>
<dbReference type="PIRSF" id="PIRSF036492">
    <property type="entry name" value="ALDH"/>
    <property type="match status" value="1"/>
</dbReference>
<dbReference type="EMBL" id="VOOR01000061">
    <property type="protein sequence ID" value="TXB61408.1"/>
    <property type="molecule type" value="Genomic_DNA"/>
</dbReference>
<sequence length="475" mass="52315">MTSIMTAPTSDTLSFSPLFQQQQAHQYKVARATAKERSRKLRLLEKAVLRYRPELQEALWADFRKPKAEVDLTEVYAVLSEIRHARKNLKRWMKAERVPTPLPLLGSRSWIVREPKGVCLIISPWNFPFQLAIGPLVSAIAAGNTVVIKPSEHTPATSAVIRKVVGAVFPEEEAAVVEGGVETATALLSLPFNHIFFTGSPGVGKVVMKAAARHLASVTLELGGKSPVIVDETADIQLAAKRIAWGKFLNSGQICIAPDYVLVHESRAAELESALTEAIAQLYGAEPSASADLGRMVNHSHLQRVAGYLEDARQRGARIVAGGKVDEEQKYMAPTIVCGVDRASALMQEEIFGPVLPLLTFARLEEAIGWVQQGEKPLALYLYSRDKKNIREVVRETRAGGTCVNNNDVHFMHPELPFGGSNNSGIGKSHGWYGFEAFSNARPVYQQLLPGALELLSPPYTSWKQRLIDLTVRWL</sequence>
<reference evidence="9 10" key="1">
    <citation type="submission" date="2019-08" db="EMBL/GenBank/DDBJ databases">
        <title>Genome of Phaeodactylibacter luteus.</title>
        <authorList>
            <person name="Bowman J.P."/>
        </authorList>
    </citation>
    <scope>NUCLEOTIDE SEQUENCE [LARGE SCALE GENOMIC DNA]</scope>
    <source>
        <strain evidence="9 10">KCTC 42180</strain>
    </source>
</reference>
<dbReference type="PANTHER" id="PTHR43570">
    <property type="entry name" value="ALDEHYDE DEHYDROGENASE"/>
    <property type="match status" value="1"/>
</dbReference>
<accession>A0A5C6RG52</accession>
<dbReference type="GO" id="GO:0006081">
    <property type="term" value="P:aldehyde metabolic process"/>
    <property type="evidence" value="ECO:0007669"/>
    <property type="project" value="InterPro"/>
</dbReference>
<evidence type="ECO:0000313" key="9">
    <source>
        <dbReference type="EMBL" id="TXB61408.1"/>
    </source>
</evidence>
<evidence type="ECO:0000256" key="1">
    <source>
        <dbReference type="ARBA" id="ARBA00009986"/>
    </source>
</evidence>
<dbReference type="InterPro" id="IPR015590">
    <property type="entry name" value="Aldehyde_DH_dom"/>
</dbReference>
<proteinExistence type="inferred from homology"/>
<dbReference type="InterPro" id="IPR029510">
    <property type="entry name" value="Ald_DH_CS_GLU"/>
</dbReference>
<keyword evidence="3" id="KW-0520">NAD</keyword>
<comment type="similarity">
    <text evidence="1 4 7">Belongs to the aldehyde dehydrogenase family.</text>
</comment>